<comment type="caution">
    <text evidence="2">The sequence shown here is derived from an EMBL/GenBank/DDBJ whole genome shotgun (WGS) entry which is preliminary data.</text>
</comment>
<accession>A0A371FC90</accession>
<sequence>MPWSTRLQVATFLASWMHTWATIMQMHRYDESKTTLLTNEGATYQRLMDCIFKKHIDNQMEVYVDDMVVKSETEVGHTDNLSSIFGVSSITFFVSVSEEIHSYFLAHEKTYERRGHMKVQVLADFINELTPSSNDEKAFEENREWTLSVDGSSNKRDSRVGIIIEDKASFQVKNNQAEYEALLARIRLAKELGGGKVDGKVNDKYQARDLQLIQYLGAVKAQTRTLEKFTLLHVPREKNERANLLANLASKKKGELNRIVIQEALGRPTIEELAILCNEWQSSWSDPIISYLRKNSMPDDPKEARKIKRGAAKYVLIVGQLYK</sequence>
<keyword evidence="1" id="KW-0732">Signal</keyword>
<dbReference type="STRING" id="157652.A0A371FC90"/>
<dbReference type="Gene3D" id="3.30.420.10">
    <property type="entry name" value="Ribonuclease H-like superfamily/Ribonuclease H"/>
    <property type="match status" value="1"/>
</dbReference>
<dbReference type="PANTHER" id="PTHR48475">
    <property type="entry name" value="RIBONUCLEASE H"/>
    <property type="match status" value="1"/>
</dbReference>
<dbReference type="Proteomes" id="UP000257109">
    <property type="component" value="Unassembled WGS sequence"/>
</dbReference>
<gene>
    <name evidence="2" type="ORF">CR513_44151</name>
</gene>
<protein>
    <recommendedName>
        <fullName evidence="4">RNase H type-1 domain-containing protein</fullName>
    </recommendedName>
</protein>
<evidence type="ECO:0008006" key="4">
    <source>
        <dbReference type="Google" id="ProtNLM"/>
    </source>
</evidence>
<reference evidence="2" key="1">
    <citation type="submission" date="2018-05" db="EMBL/GenBank/DDBJ databases">
        <title>Draft genome of Mucuna pruriens seed.</title>
        <authorList>
            <person name="Nnadi N.E."/>
            <person name="Vos R."/>
            <person name="Hasami M.H."/>
            <person name="Devisetty U.K."/>
            <person name="Aguiy J.C."/>
        </authorList>
    </citation>
    <scope>NUCLEOTIDE SEQUENCE [LARGE SCALE GENOMIC DNA]</scope>
    <source>
        <strain evidence="2">JCA_2017</strain>
    </source>
</reference>
<keyword evidence="3" id="KW-1185">Reference proteome</keyword>
<evidence type="ECO:0000313" key="2">
    <source>
        <dbReference type="EMBL" id="RDX75915.1"/>
    </source>
</evidence>
<dbReference type="AlphaFoldDB" id="A0A371FC90"/>
<evidence type="ECO:0000256" key="1">
    <source>
        <dbReference type="SAM" id="SignalP"/>
    </source>
</evidence>
<organism evidence="2 3">
    <name type="scientific">Mucuna pruriens</name>
    <name type="common">Velvet bean</name>
    <name type="synonym">Dolichos pruriens</name>
    <dbReference type="NCBI Taxonomy" id="157652"/>
    <lineage>
        <taxon>Eukaryota</taxon>
        <taxon>Viridiplantae</taxon>
        <taxon>Streptophyta</taxon>
        <taxon>Embryophyta</taxon>
        <taxon>Tracheophyta</taxon>
        <taxon>Spermatophyta</taxon>
        <taxon>Magnoliopsida</taxon>
        <taxon>eudicotyledons</taxon>
        <taxon>Gunneridae</taxon>
        <taxon>Pentapetalae</taxon>
        <taxon>rosids</taxon>
        <taxon>fabids</taxon>
        <taxon>Fabales</taxon>
        <taxon>Fabaceae</taxon>
        <taxon>Papilionoideae</taxon>
        <taxon>50 kb inversion clade</taxon>
        <taxon>NPAAA clade</taxon>
        <taxon>indigoferoid/millettioid clade</taxon>
        <taxon>Phaseoleae</taxon>
        <taxon>Mucuna</taxon>
    </lineage>
</organism>
<dbReference type="GO" id="GO:0003676">
    <property type="term" value="F:nucleic acid binding"/>
    <property type="evidence" value="ECO:0007669"/>
    <property type="project" value="InterPro"/>
</dbReference>
<feature type="non-terminal residue" evidence="2">
    <location>
        <position position="1"/>
    </location>
</feature>
<dbReference type="Gene3D" id="3.30.70.270">
    <property type="match status" value="1"/>
</dbReference>
<dbReference type="SUPFAM" id="SSF56672">
    <property type="entry name" value="DNA/RNA polymerases"/>
    <property type="match status" value="1"/>
</dbReference>
<feature type="signal peptide" evidence="1">
    <location>
        <begin position="1"/>
        <end position="21"/>
    </location>
</feature>
<dbReference type="InterPro" id="IPR043502">
    <property type="entry name" value="DNA/RNA_pol_sf"/>
</dbReference>
<dbReference type="EMBL" id="QJKJ01009681">
    <property type="protein sequence ID" value="RDX75915.1"/>
    <property type="molecule type" value="Genomic_DNA"/>
</dbReference>
<name>A0A371FC90_MUCPR</name>
<dbReference type="PANTHER" id="PTHR48475:SF2">
    <property type="entry name" value="RIBONUCLEASE H"/>
    <property type="match status" value="1"/>
</dbReference>
<evidence type="ECO:0000313" key="3">
    <source>
        <dbReference type="Proteomes" id="UP000257109"/>
    </source>
</evidence>
<feature type="chain" id="PRO_5016754679" description="RNase H type-1 domain-containing protein" evidence="1">
    <location>
        <begin position="22"/>
        <end position="323"/>
    </location>
</feature>
<dbReference type="OrthoDB" id="1746168at2759"/>
<dbReference type="InterPro" id="IPR043128">
    <property type="entry name" value="Rev_trsase/Diguanyl_cyclase"/>
</dbReference>
<dbReference type="InterPro" id="IPR036397">
    <property type="entry name" value="RNaseH_sf"/>
</dbReference>
<proteinExistence type="predicted"/>